<evidence type="ECO:0000313" key="2">
    <source>
        <dbReference type="Proteomes" id="UP000198725"/>
    </source>
</evidence>
<evidence type="ECO:0000313" key="1">
    <source>
        <dbReference type="EMBL" id="SFK37510.1"/>
    </source>
</evidence>
<sequence length="87" mass="9014">MKHERQKRGVLAACVVTLALLALIRVPVVVSAHGSAGTSRNTAMAVPSWHLAGMGLHLNVECDAPSSCAVARVLWQTLAPFIAGNGG</sequence>
<dbReference type="AlphaFoldDB" id="A0A1I3Z0D8"/>
<organism evidence="1 2">
    <name type="scientific">Rhodanobacter glycinis</name>
    <dbReference type="NCBI Taxonomy" id="582702"/>
    <lineage>
        <taxon>Bacteria</taxon>
        <taxon>Pseudomonadati</taxon>
        <taxon>Pseudomonadota</taxon>
        <taxon>Gammaproteobacteria</taxon>
        <taxon>Lysobacterales</taxon>
        <taxon>Rhodanobacteraceae</taxon>
        <taxon>Rhodanobacter</taxon>
    </lineage>
</organism>
<proteinExistence type="predicted"/>
<gene>
    <name evidence="1" type="ORF">SAMN05192579_102131</name>
</gene>
<keyword evidence="2" id="KW-1185">Reference proteome</keyword>
<dbReference type="EMBL" id="FOSR01000002">
    <property type="protein sequence ID" value="SFK37510.1"/>
    <property type="molecule type" value="Genomic_DNA"/>
</dbReference>
<dbReference type="RefSeq" id="WP_139201670.1">
    <property type="nucleotide sequence ID" value="NZ_FOSR01000002.1"/>
</dbReference>
<name>A0A1I3Z0D8_9GAMM</name>
<reference evidence="2" key="1">
    <citation type="submission" date="2016-10" db="EMBL/GenBank/DDBJ databases">
        <authorList>
            <person name="Varghese N."/>
            <person name="Submissions S."/>
        </authorList>
    </citation>
    <scope>NUCLEOTIDE SEQUENCE [LARGE SCALE GENOMIC DNA]</scope>
    <source>
        <strain evidence="2">MO64</strain>
    </source>
</reference>
<protein>
    <submittedName>
        <fullName evidence="1">Uncharacterized protein</fullName>
    </submittedName>
</protein>
<dbReference type="Proteomes" id="UP000198725">
    <property type="component" value="Unassembled WGS sequence"/>
</dbReference>
<accession>A0A1I3Z0D8</accession>